<dbReference type="NCBIfam" id="NF000582">
    <property type="entry name" value="PRK00006.1"/>
    <property type="match status" value="1"/>
</dbReference>
<evidence type="ECO:0000313" key="12">
    <source>
        <dbReference type="Proteomes" id="UP000321555"/>
    </source>
</evidence>
<reference evidence="12" key="1">
    <citation type="submission" date="2019-08" db="EMBL/GenBank/DDBJ databases">
        <authorList>
            <person name="Zheng X."/>
        </authorList>
    </citation>
    <scope>NUCLEOTIDE SEQUENCE [LARGE SCALE GENOMIC DNA]</scope>
    <source>
        <strain evidence="12">FJAT-25496</strain>
    </source>
</reference>
<evidence type="ECO:0000256" key="7">
    <source>
        <dbReference type="ARBA" id="ARBA00022556"/>
    </source>
</evidence>
<dbReference type="SUPFAM" id="SSF54637">
    <property type="entry name" value="Thioesterase/thiol ester dehydrase-isomerase"/>
    <property type="match status" value="1"/>
</dbReference>
<evidence type="ECO:0000256" key="9">
    <source>
        <dbReference type="ARBA" id="ARBA00023239"/>
    </source>
</evidence>
<evidence type="ECO:0000256" key="6">
    <source>
        <dbReference type="ARBA" id="ARBA00022516"/>
    </source>
</evidence>
<proteinExistence type="inferred from homology"/>
<keyword evidence="6" id="KW-0444">Lipid biosynthesis</keyword>
<dbReference type="Proteomes" id="UP000321555">
    <property type="component" value="Chromosome"/>
</dbReference>
<comment type="function">
    <text evidence="10">Involved in unsaturated fatty acids biosynthesis. Catalyzes the dehydration of short chain beta-hydroxyacyl-ACPs and long chain saturated and unsaturated beta-hydroxyacyl-ACPs.</text>
</comment>
<keyword evidence="7" id="KW-0441">Lipid A biosynthesis</keyword>
<accession>A0A5B8Z1X4</accession>
<evidence type="ECO:0000313" key="11">
    <source>
        <dbReference type="EMBL" id="QED47024.1"/>
    </source>
</evidence>
<protein>
    <recommendedName>
        <fullName evidence="4">3-hydroxyacyl-[acyl-carrier-protein] dehydratase</fullName>
        <ecNumber evidence="4">4.2.1.59</ecNumber>
    </recommendedName>
</protein>
<evidence type="ECO:0000256" key="2">
    <source>
        <dbReference type="ARBA" id="ARBA00004496"/>
    </source>
</evidence>
<evidence type="ECO:0000256" key="5">
    <source>
        <dbReference type="ARBA" id="ARBA00022490"/>
    </source>
</evidence>
<dbReference type="Pfam" id="PF07977">
    <property type="entry name" value="FabA"/>
    <property type="match status" value="1"/>
</dbReference>
<dbReference type="RefSeq" id="WP_057776645.1">
    <property type="nucleotide sequence ID" value="NZ_CP042593.1"/>
</dbReference>
<evidence type="ECO:0000256" key="8">
    <source>
        <dbReference type="ARBA" id="ARBA00023098"/>
    </source>
</evidence>
<dbReference type="AlphaFoldDB" id="A0A5B8Z1X4"/>
<sequence length="148" mass="16931">MKKEYFFDEIKALLPQKYPFIFIDRIQEVYPREKIICLKNISGNEWMFPGHFPEKSIFPGVLIIEAIAQASILLFKIGQESSEKEENGEIFLLTNVKSRFLDTITPGDQVIFTCEVIKMYESAGMIKATAMVEGKIVAKADLTFAIKR</sequence>
<comment type="similarity">
    <text evidence="3">Belongs to the thioester dehydratase family. FabZ subfamily.</text>
</comment>
<gene>
    <name evidence="11" type="ORF">FSZ17_07080</name>
</gene>
<dbReference type="PANTHER" id="PTHR30272:SF1">
    <property type="entry name" value="3-HYDROXYACYL-[ACYL-CARRIER-PROTEIN] DEHYDRATASE"/>
    <property type="match status" value="1"/>
</dbReference>
<dbReference type="STRING" id="1742359.GCA_001439625_01497"/>
<dbReference type="GO" id="GO:0009245">
    <property type="term" value="P:lipid A biosynthetic process"/>
    <property type="evidence" value="ECO:0007669"/>
    <property type="project" value="UniProtKB-KW"/>
</dbReference>
<dbReference type="OrthoDB" id="9772788at2"/>
<evidence type="ECO:0000256" key="3">
    <source>
        <dbReference type="ARBA" id="ARBA00009174"/>
    </source>
</evidence>
<dbReference type="EC" id="4.2.1.59" evidence="4"/>
<dbReference type="CDD" id="cd01288">
    <property type="entry name" value="FabZ"/>
    <property type="match status" value="1"/>
</dbReference>
<name>A0A5B8Z1X4_CYTDA</name>
<dbReference type="GO" id="GO:0016020">
    <property type="term" value="C:membrane"/>
    <property type="evidence" value="ECO:0007669"/>
    <property type="project" value="GOC"/>
</dbReference>
<dbReference type="EMBL" id="CP042593">
    <property type="protein sequence ID" value="QED47024.1"/>
    <property type="molecule type" value="Genomic_DNA"/>
</dbReference>
<dbReference type="Gene3D" id="3.10.129.10">
    <property type="entry name" value="Hotdog Thioesterase"/>
    <property type="match status" value="1"/>
</dbReference>
<evidence type="ECO:0000256" key="10">
    <source>
        <dbReference type="ARBA" id="ARBA00025049"/>
    </source>
</evidence>
<dbReference type="InterPro" id="IPR013114">
    <property type="entry name" value="FabA_FabZ"/>
</dbReference>
<evidence type="ECO:0000256" key="4">
    <source>
        <dbReference type="ARBA" id="ARBA00013167"/>
    </source>
</evidence>
<dbReference type="KEGG" id="bda:FSZ17_07080"/>
<dbReference type="GO" id="GO:0019171">
    <property type="term" value="F:(3R)-hydroxyacyl-[acyl-carrier-protein] dehydratase activity"/>
    <property type="evidence" value="ECO:0007669"/>
    <property type="project" value="UniProtKB-EC"/>
</dbReference>
<organism evidence="11 12">
    <name type="scientific">Cytobacillus dafuensis</name>
    <name type="common">Bacillus dafuensis</name>
    <dbReference type="NCBI Taxonomy" id="1742359"/>
    <lineage>
        <taxon>Bacteria</taxon>
        <taxon>Bacillati</taxon>
        <taxon>Bacillota</taxon>
        <taxon>Bacilli</taxon>
        <taxon>Bacillales</taxon>
        <taxon>Bacillaceae</taxon>
        <taxon>Cytobacillus</taxon>
    </lineage>
</organism>
<comment type="subcellular location">
    <subcellularLocation>
        <location evidence="2">Cytoplasm</location>
    </subcellularLocation>
</comment>
<dbReference type="GO" id="GO:0005737">
    <property type="term" value="C:cytoplasm"/>
    <property type="evidence" value="ECO:0007669"/>
    <property type="project" value="UniProtKB-SubCell"/>
</dbReference>
<keyword evidence="5" id="KW-0963">Cytoplasm</keyword>
<dbReference type="FunFam" id="3.10.129.10:FF:000001">
    <property type="entry name" value="3-hydroxyacyl-[acyl-carrier-protein] dehydratase FabZ"/>
    <property type="match status" value="1"/>
</dbReference>
<dbReference type="InterPro" id="IPR029069">
    <property type="entry name" value="HotDog_dom_sf"/>
</dbReference>
<keyword evidence="9" id="KW-0456">Lyase</keyword>
<comment type="catalytic activity">
    <reaction evidence="1">
        <text>a (3R)-hydroxyacyl-[ACP] = a (2E)-enoyl-[ACP] + H2O</text>
        <dbReference type="Rhea" id="RHEA:13097"/>
        <dbReference type="Rhea" id="RHEA-COMP:9925"/>
        <dbReference type="Rhea" id="RHEA-COMP:9945"/>
        <dbReference type="ChEBI" id="CHEBI:15377"/>
        <dbReference type="ChEBI" id="CHEBI:78784"/>
        <dbReference type="ChEBI" id="CHEBI:78827"/>
        <dbReference type="EC" id="4.2.1.59"/>
    </reaction>
</comment>
<evidence type="ECO:0000256" key="1">
    <source>
        <dbReference type="ARBA" id="ARBA00001055"/>
    </source>
</evidence>
<keyword evidence="8" id="KW-0443">Lipid metabolism</keyword>
<dbReference type="PANTHER" id="PTHR30272">
    <property type="entry name" value="3-HYDROXYACYL-[ACYL-CARRIER-PROTEIN] DEHYDRATASE"/>
    <property type="match status" value="1"/>
</dbReference>
<keyword evidence="12" id="KW-1185">Reference proteome</keyword>